<evidence type="ECO:0000313" key="7">
    <source>
        <dbReference type="Proteomes" id="UP000190787"/>
    </source>
</evidence>
<dbReference type="Gene3D" id="3.90.960.10">
    <property type="entry name" value="YbaK/aminoacyl-tRNA synthetase-associated domain"/>
    <property type="match status" value="1"/>
</dbReference>
<dbReference type="InterPro" id="IPR004369">
    <property type="entry name" value="Prolyl-tRNA_editing_YbaK/EbsC"/>
</dbReference>
<dbReference type="EC" id="4.2.-.-" evidence="4"/>
<proteinExistence type="inferred from homology"/>
<organism evidence="6 7">
    <name type="scientific">Thioclava sediminum</name>
    <dbReference type="NCBI Taxonomy" id="1915319"/>
    <lineage>
        <taxon>Bacteria</taxon>
        <taxon>Pseudomonadati</taxon>
        <taxon>Pseudomonadota</taxon>
        <taxon>Alphaproteobacteria</taxon>
        <taxon>Rhodobacterales</taxon>
        <taxon>Paracoccaceae</taxon>
        <taxon>Thioclava</taxon>
    </lineage>
</organism>
<evidence type="ECO:0000256" key="1">
    <source>
        <dbReference type="ARBA" id="ARBA00009798"/>
    </source>
</evidence>
<sequence>MGHATPATQALTRAKLAFDLHEYAYEAGQEKIGLHAAEALGVEPSRVLKTLMVEVDGKPACAVIPSDAMLSMKKVAAAFGGKSAKMMEPAKAEKLTGFRTGGISPFGQKRSSPAAFEQSALGHGTIILNGGKRGLMIELRPAAALSAARGEAKPLIADQ</sequence>
<comment type="similarity">
    <text evidence="1 4">Belongs to the prolyl-tRNA editing family. YbaK/EbsC subfamily.</text>
</comment>
<dbReference type="PIRSF" id="PIRSF006181">
    <property type="entry name" value="EbsC_YbaK"/>
    <property type="match status" value="1"/>
</dbReference>
<keyword evidence="7" id="KW-1185">Reference proteome</keyword>
<dbReference type="InterPro" id="IPR036754">
    <property type="entry name" value="YbaK/aa-tRNA-synt-asso_dom_sf"/>
</dbReference>
<dbReference type="NCBIfam" id="TIGR00011">
    <property type="entry name" value="YbaK_EbsC"/>
    <property type="match status" value="1"/>
</dbReference>
<evidence type="ECO:0000259" key="5">
    <source>
        <dbReference type="Pfam" id="PF04073"/>
    </source>
</evidence>
<dbReference type="EMBL" id="MPZV01000001">
    <property type="protein sequence ID" value="OOY25289.1"/>
    <property type="molecule type" value="Genomic_DNA"/>
</dbReference>
<dbReference type="CDD" id="cd00002">
    <property type="entry name" value="YbaK_deacylase"/>
    <property type="match status" value="1"/>
</dbReference>
<evidence type="ECO:0000313" key="6">
    <source>
        <dbReference type="EMBL" id="OOY25289.1"/>
    </source>
</evidence>
<comment type="caution">
    <text evidence="6">The sequence shown here is derived from an EMBL/GenBank/DDBJ whole genome shotgun (WGS) entry which is preliminary data.</text>
</comment>
<dbReference type="SUPFAM" id="SSF55826">
    <property type="entry name" value="YbaK/ProRS associated domain"/>
    <property type="match status" value="1"/>
</dbReference>
<dbReference type="InterPro" id="IPR007214">
    <property type="entry name" value="YbaK/aa-tRNA-synth-assoc-dom"/>
</dbReference>
<keyword evidence="2 4" id="KW-0648">Protein biosynthesis</keyword>
<dbReference type="Pfam" id="PF04073">
    <property type="entry name" value="tRNA_edit"/>
    <property type="match status" value="1"/>
</dbReference>
<evidence type="ECO:0000256" key="4">
    <source>
        <dbReference type="PIRNR" id="PIRNR006181"/>
    </source>
</evidence>
<dbReference type="PANTHER" id="PTHR30411">
    <property type="entry name" value="CYTOPLASMIC PROTEIN"/>
    <property type="match status" value="1"/>
</dbReference>
<protein>
    <recommendedName>
        <fullName evidence="4">Cys-tRNA(Pro)/Cys-tRNA(Cys) deacylase</fullName>
        <ecNumber evidence="4">4.2.-.-</ecNumber>
    </recommendedName>
</protein>
<dbReference type="Proteomes" id="UP000190787">
    <property type="component" value="Unassembled WGS sequence"/>
</dbReference>
<feature type="domain" description="YbaK/aminoacyl-tRNA synthetase-associated" evidence="5">
    <location>
        <begin position="36"/>
        <end position="142"/>
    </location>
</feature>
<accession>A0ABX3N014</accession>
<evidence type="ECO:0000256" key="3">
    <source>
        <dbReference type="ARBA" id="ARBA00023239"/>
    </source>
</evidence>
<gene>
    <name evidence="6" type="ORF">BMI91_02385</name>
</gene>
<evidence type="ECO:0000256" key="2">
    <source>
        <dbReference type="ARBA" id="ARBA00022917"/>
    </source>
</evidence>
<reference evidence="6 7" key="1">
    <citation type="submission" date="2016-11" db="EMBL/GenBank/DDBJ databases">
        <title>A multilocus sequence analysis scheme for characterization of bacteria in the genus Thioclava.</title>
        <authorList>
            <person name="Liu Y."/>
            <person name="Shao Z."/>
        </authorList>
    </citation>
    <scope>NUCLEOTIDE SEQUENCE [LARGE SCALE GENOMIC DNA]</scope>
    <source>
        <strain evidence="6 7">TAW-CT134</strain>
    </source>
</reference>
<dbReference type="RefSeq" id="WP_078603840.1">
    <property type="nucleotide sequence ID" value="NZ_MPZV01000001.1"/>
</dbReference>
<dbReference type="PANTHER" id="PTHR30411:SF0">
    <property type="entry name" value="CYS-TRNA(PRO)_CYS-TRNA(CYS) DEACYLASE YBAK"/>
    <property type="match status" value="1"/>
</dbReference>
<name>A0ABX3N014_9RHOB</name>
<keyword evidence="3 4" id="KW-0456">Lyase</keyword>